<dbReference type="EMBL" id="JAUHHV010000001">
    <property type="protein sequence ID" value="KAK1439902.1"/>
    <property type="molecule type" value="Genomic_DNA"/>
</dbReference>
<evidence type="ECO:0000313" key="2">
    <source>
        <dbReference type="EMBL" id="KAK1439902.1"/>
    </source>
</evidence>
<organism evidence="2 3">
    <name type="scientific">Tagetes erecta</name>
    <name type="common">African marigold</name>
    <dbReference type="NCBI Taxonomy" id="13708"/>
    <lineage>
        <taxon>Eukaryota</taxon>
        <taxon>Viridiplantae</taxon>
        <taxon>Streptophyta</taxon>
        <taxon>Embryophyta</taxon>
        <taxon>Tracheophyta</taxon>
        <taxon>Spermatophyta</taxon>
        <taxon>Magnoliopsida</taxon>
        <taxon>eudicotyledons</taxon>
        <taxon>Gunneridae</taxon>
        <taxon>Pentapetalae</taxon>
        <taxon>asterids</taxon>
        <taxon>campanulids</taxon>
        <taxon>Asterales</taxon>
        <taxon>Asteraceae</taxon>
        <taxon>Asteroideae</taxon>
        <taxon>Heliantheae alliance</taxon>
        <taxon>Tageteae</taxon>
        <taxon>Tagetes</taxon>
    </lineage>
</organism>
<proteinExistence type="predicted"/>
<feature type="transmembrane region" description="Helical" evidence="1">
    <location>
        <begin position="45"/>
        <end position="64"/>
    </location>
</feature>
<gene>
    <name evidence="2" type="ORF">QVD17_05727</name>
</gene>
<evidence type="ECO:0008006" key="4">
    <source>
        <dbReference type="Google" id="ProtNLM"/>
    </source>
</evidence>
<reference evidence="2" key="1">
    <citation type="journal article" date="2023" name="bioRxiv">
        <title>Improved chromosome-level genome assembly for marigold (Tagetes erecta).</title>
        <authorList>
            <person name="Jiang F."/>
            <person name="Yuan L."/>
            <person name="Wang S."/>
            <person name="Wang H."/>
            <person name="Xu D."/>
            <person name="Wang A."/>
            <person name="Fan W."/>
        </authorList>
    </citation>
    <scope>NUCLEOTIDE SEQUENCE</scope>
    <source>
        <strain evidence="2">WSJ</strain>
        <tissue evidence="2">Leaf</tissue>
    </source>
</reference>
<sequence length="122" mass="14068">MDQNSQCLISFWWLLTPLIVLYKPLKYKLSHSNTYSSILIDHVQFIFTSSFINSSLSIYICIIIHKYNIYIHSQGVAAAAAAASVTAIIACCYYYYRHCQLSSSPPRFHQSPLFYFNQKTKP</sequence>
<comment type="caution">
    <text evidence="2">The sequence shown here is derived from an EMBL/GenBank/DDBJ whole genome shotgun (WGS) entry which is preliminary data.</text>
</comment>
<keyword evidence="3" id="KW-1185">Reference proteome</keyword>
<feature type="transmembrane region" description="Helical" evidence="1">
    <location>
        <begin position="76"/>
        <end position="96"/>
    </location>
</feature>
<protein>
    <recommendedName>
        <fullName evidence="4">Transmembrane protein</fullName>
    </recommendedName>
</protein>
<evidence type="ECO:0000313" key="3">
    <source>
        <dbReference type="Proteomes" id="UP001229421"/>
    </source>
</evidence>
<feature type="transmembrane region" description="Helical" evidence="1">
    <location>
        <begin position="7"/>
        <end position="25"/>
    </location>
</feature>
<evidence type="ECO:0000256" key="1">
    <source>
        <dbReference type="SAM" id="Phobius"/>
    </source>
</evidence>
<dbReference type="AlphaFoldDB" id="A0AAD8LKC4"/>
<name>A0AAD8LKC4_TARER</name>
<keyword evidence="1" id="KW-0812">Transmembrane</keyword>
<keyword evidence="1" id="KW-1133">Transmembrane helix</keyword>
<keyword evidence="1" id="KW-0472">Membrane</keyword>
<accession>A0AAD8LKC4</accession>
<dbReference type="Proteomes" id="UP001229421">
    <property type="component" value="Unassembled WGS sequence"/>
</dbReference>